<organism evidence="2">
    <name type="scientific">Rhizophora mucronata</name>
    <name type="common">Asiatic mangrove</name>
    <dbReference type="NCBI Taxonomy" id="61149"/>
    <lineage>
        <taxon>Eukaryota</taxon>
        <taxon>Viridiplantae</taxon>
        <taxon>Streptophyta</taxon>
        <taxon>Embryophyta</taxon>
        <taxon>Tracheophyta</taxon>
        <taxon>Spermatophyta</taxon>
        <taxon>Magnoliopsida</taxon>
        <taxon>eudicotyledons</taxon>
        <taxon>Gunneridae</taxon>
        <taxon>Pentapetalae</taxon>
        <taxon>rosids</taxon>
        <taxon>fabids</taxon>
        <taxon>Malpighiales</taxon>
        <taxon>Rhizophoraceae</taxon>
        <taxon>Rhizophora</taxon>
    </lineage>
</organism>
<accession>A0A2P2IKG1</accession>
<name>A0A2P2IKG1_RHIMU</name>
<proteinExistence type="predicted"/>
<dbReference type="InterPro" id="IPR038150">
    <property type="entry name" value="CRR7-like_sf"/>
</dbReference>
<dbReference type="EMBL" id="GGEC01001237">
    <property type="protein sequence ID" value="MBW81720.1"/>
    <property type="molecule type" value="Transcribed_RNA"/>
</dbReference>
<keyword evidence="1" id="KW-1133">Transmembrane helix</keyword>
<dbReference type="AlphaFoldDB" id="A0A2P2IKG1"/>
<sequence length="198" mass="22822">MLSAIYGYTTFCFFDSFHILSQSGLFSNTNQRKRKKMLRVPSNAMLTEEALEKQLSYIGIRNTNYNTFQRQKTFTPSVQASSAGIAGDHSSFHPTFAFFSSKRANQTKVCATRRRRVHQRSETYVLLEPGQEEKFVSEEELKAKLKYYLENWPKKSLPPDLARFESIDEAVSFLLSSVCELEIDGDVGSVQWYEVRLE</sequence>
<keyword evidence="1" id="KW-0472">Membrane</keyword>
<reference evidence="2" key="1">
    <citation type="submission" date="2018-02" db="EMBL/GenBank/DDBJ databases">
        <title>Rhizophora mucronata_Transcriptome.</title>
        <authorList>
            <person name="Meera S.P."/>
            <person name="Sreeshan A."/>
            <person name="Augustine A."/>
        </authorList>
    </citation>
    <scope>NUCLEOTIDE SEQUENCE</scope>
    <source>
        <tissue evidence="2">Leaf</tissue>
    </source>
</reference>
<dbReference type="PANTHER" id="PTHR36803">
    <property type="entry name" value="PROTEIN CHLORORESPIRATORY REDUCTION 7, CHLOROPLASTIC"/>
    <property type="match status" value="1"/>
</dbReference>
<evidence type="ECO:0000313" key="2">
    <source>
        <dbReference type="EMBL" id="MBW81720.1"/>
    </source>
</evidence>
<dbReference type="Gene3D" id="3.90.940.40">
    <property type="entry name" value="Protein CHLORORESPIRATORY REDUCTION 7"/>
    <property type="match status" value="1"/>
</dbReference>
<dbReference type="Pfam" id="PF12095">
    <property type="entry name" value="CRR7"/>
    <property type="match status" value="1"/>
</dbReference>
<dbReference type="FunFam" id="3.90.940.40:FF:000001">
    <property type="entry name" value="Protein CHLORORESPIRATORY REDUCTION 7 chloroplastic"/>
    <property type="match status" value="1"/>
</dbReference>
<dbReference type="InterPro" id="IPR021954">
    <property type="entry name" value="CRR7"/>
</dbReference>
<feature type="transmembrane region" description="Helical" evidence="1">
    <location>
        <begin position="6"/>
        <end position="27"/>
    </location>
</feature>
<dbReference type="GO" id="GO:0009570">
    <property type="term" value="C:chloroplast stroma"/>
    <property type="evidence" value="ECO:0007669"/>
    <property type="project" value="TreeGrafter"/>
</dbReference>
<evidence type="ECO:0000256" key="1">
    <source>
        <dbReference type="SAM" id="Phobius"/>
    </source>
</evidence>
<protein>
    <submittedName>
        <fullName evidence="2">Uncharacterized protein</fullName>
    </submittedName>
</protein>
<keyword evidence="1" id="KW-0812">Transmembrane</keyword>
<dbReference type="PANTHER" id="PTHR36803:SF1">
    <property type="entry name" value="PROTEIN CHLORORESPIRATORY REDUCTION 7, CHLOROPLASTIC"/>
    <property type="match status" value="1"/>
</dbReference>